<dbReference type="InterPro" id="IPR050090">
    <property type="entry name" value="Tyrosine_recombinase_XerCD"/>
</dbReference>
<comment type="subcellular location">
    <subcellularLocation>
        <location evidence="1 9">Cytoplasm</location>
    </subcellularLocation>
</comment>
<accession>A0A948THZ4</accession>
<comment type="subunit">
    <text evidence="9">Forms a cyclic heterotetrameric complex composed of two molecules of XerC and two molecules of XerD.</text>
</comment>
<dbReference type="InterPro" id="IPR004107">
    <property type="entry name" value="Integrase_SAM-like_N"/>
</dbReference>
<dbReference type="GO" id="GO:0003677">
    <property type="term" value="F:DNA binding"/>
    <property type="evidence" value="ECO:0007669"/>
    <property type="project" value="UniProtKB-UniRule"/>
</dbReference>
<evidence type="ECO:0000259" key="11">
    <source>
        <dbReference type="PROSITE" id="PS51900"/>
    </source>
</evidence>
<comment type="caution">
    <text evidence="12">The sequence shown here is derived from an EMBL/GenBank/DDBJ whole genome shotgun (WGS) entry which is preliminary data.</text>
</comment>
<evidence type="ECO:0000256" key="5">
    <source>
        <dbReference type="ARBA" id="ARBA00022908"/>
    </source>
</evidence>
<evidence type="ECO:0000256" key="3">
    <source>
        <dbReference type="ARBA" id="ARBA00022618"/>
    </source>
</evidence>
<dbReference type="EMBL" id="JAHLFE010000188">
    <property type="protein sequence ID" value="MBU3845018.1"/>
    <property type="molecule type" value="Genomic_DNA"/>
</dbReference>
<comment type="function">
    <text evidence="9">Site-specific tyrosine recombinase, which acts by catalyzing the cutting and rejoining of the recombining DNA molecules. The XerC-XerD complex is essential to convert dimers of the bacterial chromosome into monomers to permit their segregation at cell division. It also contributes to the segregational stability of plasmids.</text>
</comment>
<dbReference type="InterPro" id="IPR023009">
    <property type="entry name" value="Tyrosine_recombinase_XerC/XerD"/>
</dbReference>
<dbReference type="GO" id="GO:0009037">
    <property type="term" value="F:tyrosine-based site-specific recombinase activity"/>
    <property type="evidence" value="ECO:0007669"/>
    <property type="project" value="UniProtKB-UniRule"/>
</dbReference>
<dbReference type="GO" id="GO:0006313">
    <property type="term" value="P:DNA transposition"/>
    <property type="evidence" value="ECO:0007669"/>
    <property type="project" value="UniProtKB-UniRule"/>
</dbReference>
<evidence type="ECO:0000259" key="10">
    <source>
        <dbReference type="PROSITE" id="PS51898"/>
    </source>
</evidence>
<dbReference type="GO" id="GO:0005737">
    <property type="term" value="C:cytoplasm"/>
    <property type="evidence" value="ECO:0007669"/>
    <property type="project" value="UniProtKB-SubCell"/>
</dbReference>
<keyword evidence="4 9" id="KW-0159">Chromosome partition</keyword>
<keyword evidence="6 9" id="KW-0238">DNA-binding</keyword>
<dbReference type="SUPFAM" id="SSF47823">
    <property type="entry name" value="lambda integrase-like, N-terminal domain"/>
    <property type="match status" value="1"/>
</dbReference>
<feature type="domain" description="Core-binding (CB)" evidence="11">
    <location>
        <begin position="27"/>
        <end position="112"/>
    </location>
</feature>
<dbReference type="PANTHER" id="PTHR30349:SF81">
    <property type="entry name" value="TYROSINE RECOMBINASE XERC"/>
    <property type="match status" value="1"/>
</dbReference>
<dbReference type="AlphaFoldDB" id="A0A948THZ4"/>
<keyword evidence="3 9" id="KW-0132">Cell division</keyword>
<reference evidence="12" key="1">
    <citation type="journal article" date="2021" name="PeerJ">
        <title>Extensive microbial diversity within the chicken gut microbiome revealed by metagenomics and culture.</title>
        <authorList>
            <person name="Gilroy R."/>
            <person name="Ravi A."/>
            <person name="Getino M."/>
            <person name="Pursley I."/>
            <person name="Horton D.L."/>
            <person name="Alikhan N.F."/>
            <person name="Baker D."/>
            <person name="Gharbi K."/>
            <person name="Hall N."/>
            <person name="Watson M."/>
            <person name="Adriaenssens E.M."/>
            <person name="Foster-Nyarko E."/>
            <person name="Jarju S."/>
            <person name="Secka A."/>
            <person name="Antonio M."/>
            <person name="Oren A."/>
            <person name="Chaudhuri R.R."/>
            <person name="La Ragione R."/>
            <person name="Hildebrand F."/>
            <person name="Pallen M.J."/>
        </authorList>
    </citation>
    <scope>NUCLEOTIDE SEQUENCE</scope>
    <source>
        <strain evidence="12">378</strain>
    </source>
</reference>
<evidence type="ECO:0000313" key="12">
    <source>
        <dbReference type="EMBL" id="MBU3845018.1"/>
    </source>
</evidence>
<dbReference type="HAMAP" id="MF_01808">
    <property type="entry name" value="Recomb_XerC_XerD"/>
    <property type="match status" value="1"/>
</dbReference>
<evidence type="ECO:0000256" key="4">
    <source>
        <dbReference type="ARBA" id="ARBA00022829"/>
    </source>
</evidence>
<gene>
    <name evidence="9" type="primary">xerC</name>
    <name evidence="12" type="ORF">H9847_09205</name>
</gene>
<dbReference type="SUPFAM" id="SSF56349">
    <property type="entry name" value="DNA breaking-rejoining enzymes"/>
    <property type="match status" value="1"/>
</dbReference>
<feature type="domain" description="Tyr recombinase" evidence="10">
    <location>
        <begin position="133"/>
        <end position="323"/>
    </location>
</feature>
<evidence type="ECO:0000256" key="8">
    <source>
        <dbReference type="ARBA" id="ARBA00023306"/>
    </source>
</evidence>
<sequence>MESVSHEEQDVSTPVVVPERDISDSAAERQQIVAALHDYLRLEKGASLNTCEGYCSDVKSFLEFLARKELSFTLFTEDDVRAYLTYRKNNGAEAMSLLRYCSALQSYVYYLLAEEKRHDDPVANIDRAKPLHHLPKVMSEEAVNLFLEAPDINSGIGLRDRAMLEVLYSCGLRVTELCELKFEDMHLKEQYLVIKGKGDKQRMIPLTESAIYWIRRYVYERRGEIDEDLVCPYVFLSQKRDKQTGLPKPMTRINFWYRIKTYSHQIGLEKDPSPHTFRHAFATHLLNHDADLRSLQVLLGHSSLSTTQIYTHVALARMHAVYDKTHPHAQAKDVVPTPKASQDK</sequence>
<dbReference type="InterPro" id="IPR044068">
    <property type="entry name" value="CB"/>
</dbReference>
<dbReference type="Pfam" id="PF00589">
    <property type="entry name" value="Phage_integrase"/>
    <property type="match status" value="1"/>
</dbReference>
<reference evidence="12" key="2">
    <citation type="submission" date="2021-04" db="EMBL/GenBank/DDBJ databases">
        <authorList>
            <person name="Gilroy R."/>
        </authorList>
    </citation>
    <scope>NUCLEOTIDE SEQUENCE</scope>
    <source>
        <strain evidence="12">378</strain>
    </source>
</reference>
<evidence type="ECO:0000313" key="13">
    <source>
        <dbReference type="Proteomes" id="UP000733611"/>
    </source>
</evidence>
<name>A0A948THZ4_9GAMM</name>
<feature type="active site" evidence="9">
    <location>
        <position position="197"/>
    </location>
</feature>
<keyword evidence="7 9" id="KW-0233">DNA recombination</keyword>
<keyword evidence="2 9" id="KW-0963">Cytoplasm</keyword>
<feature type="active site" evidence="9">
    <location>
        <position position="275"/>
    </location>
</feature>
<dbReference type="InterPro" id="IPR002104">
    <property type="entry name" value="Integrase_catalytic"/>
</dbReference>
<keyword evidence="5 9" id="KW-0229">DNA integration</keyword>
<dbReference type="Gene3D" id="1.10.150.130">
    <property type="match status" value="1"/>
</dbReference>
<dbReference type="Proteomes" id="UP000733611">
    <property type="component" value="Unassembled WGS sequence"/>
</dbReference>
<dbReference type="GO" id="GO:0007059">
    <property type="term" value="P:chromosome segregation"/>
    <property type="evidence" value="ECO:0007669"/>
    <property type="project" value="UniProtKB-UniRule"/>
</dbReference>
<dbReference type="NCBIfam" id="NF001399">
    <property type="entry name" value="PRK00283.1"/>
    <property type="match status" value="1"/>
</dbReference>
<dbReference type="InterPro" id="IPR013762">
    <property type="entry name" value="Integrase-like_cat_sf"/>
</dbReference>
<dbReference type="PROSITE" id="PS51898">
    <property type="entry name" value="TYR_RECOMBINASE"/>
    <property type="match status" value="1"/>
</dbReference>
<evidence type="ECO:0000256" key="1">
    <source>
        <dbReference type="ARBA" id="ARBA00004496"/>
    </source>
</evidence>
<feature type="active site" evidence="9">
    <location>
        <position position="278"/>
    </location>
</feature>
<evidence type="ECO:0000256" key="2">
    <source>
        <dbReference type="ARBA" id="ARBA00022490"/>
    </source>
</evidence>
<dbReference type="GO" id="GO:0051301">
    <property type="term" value="P:cell division"/>
    <property type="evidence" value="ECO:0007669"/>
    <property type="project" value="UniProtKB-KW"/>
</dbReference>
<feature type="active site" evidence="9">
    <location>
        <position position="301"/>
    </location>
</feature>
<proteinExistence type="inferred from homology"/>
<dbReference type="PANTHER" id="PTHR30349">
    <property type="entry name" value="PHAGE INTEGRASE-RELATED"/>
    <property type="match status" value="1"/>
</dbReference>
<dbReference type="Pfam" id="PF02899">
    <property type="entry name" value="Phage_int_SAM_1"/>
    <property type="match status" value="1"/>
</dbReference>
<keyword evidence="8 9" id="KW-0131">Cell cycle</keyword>
<evidence type="ECO:0000256" key="6">
    <source>
        <dbReference type="ARBA" id="ARBA00023125"/>
    </source>
</evidence>
<dbReference type="InterPro" id="IPR010998">
    <property type="entry name" value="Integrase_recombinase_N"/>
</dbReference>
<dbReference type="Gene3D" id="1.10.443.10">
    <property type="entry name" value="Intergrase catalytic core"/>
    <property type="match status" value="1"/>
</dbReference>
<feature type="active site" description="O-(3'-phospho-DNA)-tyrosine intermediate" evidence="9">
    <location>
        <position position="310"/>
    </location>
</feature>
<feature type="active site" evidence="9">
    <location>
        <position position="173"/>
    </location>
</feature>
<dbReference type="PROSITE" id="PS51900">
    <property type="entry name" value="CB"/>
    <property type="match status" value="1"/>
</dbReference>
<evidence type="ECO:0000256" key="9">
    <source>
        <dbReference type="HAMAP-Rule" id="MF_01808"/>
    </source>
</evidence>
<protein>
    <recommendedName>
        <fullName evidence="9">Tyrosine recombinase XerC</fullName>
    </recommendedName>
</protein>
<dbReference type="CDD" id="cd00798">
    <property type="entry name" value="INT_XerDC_C"/>
    <property type="match status" value="1"/>
</dbReference>
<evidence type="ECO:0000256" key="7">
    <source>
        <dbReference type="ARBA" id="ARBA00023172"/>
    </source>
</evidence>
<dbReference type="InterPro" id="IPR011010">
    <property type="entry name" value="DNA_brk_join_enz"/>
</dbReference>
<comment type="similarity">
    <text evidence="9">Belongs to the 'phage' integrase family. XerC subfamily.</text>
</comment>
<organism evidence="12 13">
    <name type="scientific">Candidatus Anaerobiospirillum pullicola</name>
    <dbReference type="NCBI Taxonomy" id="2838451"/>
    <lineage>
        <taxon>Bacteria</taxon>
        <taxon>Pseudomonadati</taxon>
        <taxon>Pseudomonadota</taxon>
        <taxon>Gammaproteobacteria</taxon>
        <taxon>Aeromonadales</taxon>
        <taxon>Succinivibrionaceae</taxon>
        <taxon>Anaerobiospirillum</taxon>
    </lineage>
</organism>